<sequence length="95" mass="10791">MHRDKVRLAREERFSLVSETHDQTSLNSAFVALSFSEMHAVFGIPDKAVSLLSFLSILLSYNISSIMKVFFTNLLSEIAKKINRTSTKEIRLILS</sequence>
<protein>
    <submittedName>
        <fullName evidence="1">Uncharacterized protein</fullName>
    </submittedName>
</protein>
<organism evidence="1 2">
    <name type="scientific">Gracilibacillus pellucidus</name>
    <dbReference type="NCBI Taxonomy" id="3095368"/>
    <lineage>
        <taxon>Bacteria</taxon>
        <taxon>Bacillati</taxon>
        <taxon>Bacillota</taxon>
        <taxon>Bacilli</taxon>
        <taxon>Bacillales</taxon>
        <taxon>Bacillaceae</taxon>
        <taxon>Gracilibacillus</taxon>
    </lineage>
</organism>
<evidence type="ECO:0000313" key="2">
    <source>
        <dbReference type="Proteomes" id="UP001277972"/>
    </source>
</evidence>
<evidence type="ECO:0000313" key="1">
    <source>
        <dbReference type="EMBL" id="MDX8044815.1"/>
    </source>
</evidence>
<keyword evidence="2" id="KW-1185">Reference proteome</keyword>
<dbReference type="Proteomes" id="UP001277972">
    <property type="component" value="Unassembled WGS sequence"/>
</dbReference>
<gene>
    <name evidence="1" type="ORF">SH601_02350</name>
</gene>
<name>A0ACC6M1J0_9BACI</name>
<accession>A0ACC6M1J0</accession>
<reference evidence="1" key="1">
    <citation type="submission" date="2023-11" db="EMBL/GenBank/DDBJ databases">
        <title>Gracilibacillus pellucida a moderately halophilic bacterium isolated from saline soil in Xinjiang province.</title>
        <authorList>
            <person name="Zhang Z."/>
            <person name="Tan F."/>
            <person name="Wang Y."/>
            <person name="Xia M."/>
        </authorList>
    </citation>
    <scope>NUCLEOTIDE SEQUENCE</scope>
    <source>
        <strain evidence="1">S3-1-1</strain>
    </source>
</reference>
<dbReference type="EMBL" id="JAWZSR010000001">
    <property type="protein sequence ID" value="MDX8044815.1"/>
    <property type="molecule type" value="Genomic_DNA"/>
</dbReference>
<proteinExistence type="predicted"/>
<comment type="caution">
    <text evidence="1">The sequence shown here is derived from an EMBL/GenBank/DDBJ whole genome shotgun (WGS) entry which is preliminary data.</text>
</comment>